<dbReference type="OrthoDB" id="660555at2759"/>
<evidence type="ECO:0008006" key="6">
    <source>
        <dbReference type="Google" id="ProtNLM"/>
    </source>
</evidence>
<dbReference type="InterPro" id="IPR003591">
    <property type="entry name" value="Leu-rich_rpt_typical-subtyp"/>
</dbReference>
<dbReference type="PANTHER" id="PTHR48051:SF1">
    <property type="entry name" value="RAS SUPPRESSOR PROTEIN 1"/>
    <property type="match status" value="1"/>
</dbReference>
<evidence type="ECO:0000256" key="2">
    <source>
        <dbReference type="ARBA" id="ARBA00022737"/>
    </source>
</evidence>
<evidence type="ECO:0000256" key="3">
    <source>
        <dbReference type="SAM" id="MobiDB-lite"/>
    </source>
</evidence>
<protein>
    <recommendedName>
        <fullName evidence="6">L domain-like protein</fullName>
    </recommendedName>
</protein>
<comment type="caution">
    <text evidence="4">The sequence shown here is derived from an EMBL/GenBank/DDBJ whole genome shotgun (WGS) entry which is preliminary data.</text>
</comment>
<dbReference type="PANTHER" id="PTHR48051">
    <property type="match status" value="1"/>
</dbReference>
<keyword evidence="5" id="KW-1185">Reference proteome</keyword>
<dbReference type="Gene3D" id="3.80.10.10">
    <property type="entry name" value="Ribonuclease Inhibitor"/>
    <property type="match status" value="1"/>
</dbReference>
<accession>A0A8H7SD01</accession>
<feature type="region of interest" description="Disordered" evidence="3">
    <location>
        <begin position="68"/>
        <end position="105"/>
    </location>
</feature>
<dbReference type="EMBL" id="JAEPRB010000012">
    <property type="protein sequence ID" value="KAG2226886.1"/>
    <property type="molecule type" value="Genomic_DNA"/>
</dbReference>
<evidence type="ECO:0000313" key="5">
    <source>
        <dbReference type="Proteomes" id="UP000646827"/>
    </source>
</evidence>
<reference evidence="4 5" key="1">
    <citation type="submission" date="2020-12" db="EMBL/GenBank/DDBJ databases">
        <title>Metabolic potential, ecology and presence of endohyphal bacteria is reflected in genomic diversity of Mucoromycotina.</title>
        <authorList>
            <person name="Muszewska A."/>
            <person name="Okrasinska A."/>
            <person name="Steczkiewicz K."/>
            <person name="Drgas O."/>
            <person name="Orlowska M."/>
            <person name="Perlinska-Lenart U."/>
            <person name="Aleksandrzak-Piekarczyk T."/>
            <person name="Szatraj K."/>
            <person name="Zielenkiewicz U."/>
            <person name="Pilsyk S."/>
            <person name="Malc E."/>
            <person name="Mieczkowski P."/>
            <person name="Kruszewska J.S."/>
            <person name="Biernat P."/>
            <person name="Pawlowska J."/>
        </authorList>
    </citation>
    <scope>NUCLEOTIDE SEQUENCE [LARGE SCALE GENOMIC DNA]</scope>
    <source>
        <strain evidence="4 5">CBS 142.35</strain>
    </source>
</reference>
<proteinExistence type="predicted"/>
<keyword evidence="2" id="KW-0677">Repeat</keyword>
<dbReference type="PROSITE" id="PS51450">
    <property type="entry name" value="LRR"/>
    <property type="match status" value="1"/>
</dbReference>
<dbReference type="Pfam" id="PF13855">
    <property type="entry name" value="LRR_8"/>
    <property type="match status" value="1"/>
</dbReference>
<evidence type="ECO:0000256" key="1">
    <source>
        <dbReference type="ARBA" id="ARBA00022614"/>
    </source>
</evidence>
<gene>
    <name evidence="4" type="ORF">INT45_010165</name>
</gene>
<dbReference type="InterPro" id="IPR050216">
    <property type="entry name" value="LRR_domain-containing"/>
</dbReference>
<dbReference type="Proteomes" id="UP000646827">
    <property type="component" value="Unassembled WGS sequence"/>
</dbReference>
<evidence type="ECO:0000313" key="4">
    <source>
        <dbReference type="EMBL" id="KAG2226886.1"/>
    </source>
</evidence>
<dbReference type="InterPro" id="IPR001611">
    <property type="entry name" value="Leu-rich_rpt"/>
</dbReference>
<organism evidence="4 5">
    <name type="scientific">Circinella minor</name>
    <dbReference type="NCBI Taxonomy" id="1195481"/>
    <lineage>
        <taxon>Eukaryota</taxon>
        <taxon>Fungi</taxon>
        <taxon>Fungi incertae sedis</taxon>
        <taxon>Mucoromycota</taxon>
        <taxon>Mucoromycotina</taxon>
        <taxon>Mucoromycetes</taxon>
        <taxon>Mucorales</taxon>
        <taxon>Lichtheimiaceae</taxon>
        <taxon>Circinella</taxon>
    </lineage>
</organism>
<dbReference type="GO" id="GO:0005737">
    <property type="term" value="C:cytoplasm"/>
    <property type="evidence" value="ECO:0007669"/>
    <property type="project" value="TreeGrafter"/>
</dbReference>
<sequence length="477" mass="54315">MGQHGSKFEEPFAFTGNNVFDPVILQVDTEQEEKERHDTILDNPDFYHLEQDTKLAQDLAYIDQTYYDHQERQRPKKEYNEAASGPATISIRSSPSRRRQSQELGAEGLQEVIVDHRTMPTVAMDLTGRSLVRLGAGIGSLTTLTQLNLSHNQIRTLPKELGNLIHLHVLNISHNRIITLPHTIGRLSRLRAFNASFNQLETLPITMCHLSELMVLIVNNNTLQQLPVELGKLKRLATFHIAHNLSLTSIPAEIADMSCIKKLVAEGCGFPETVSLNLSNNPPSLVETCARQLVKITIRNKTQQQQVSGTTNDSTLLQRIPQKFWPYLANVKSCSVCKGPYFDSFIRHHRIVDRSGTWITIEYKLCSSHWSTDDDRLLYTFGYRSQIIQDGLVDAFSHEMQRKLYLLERHEKEHVHNKNIRDQETEDEYYYCRLVPSHTDSLNSMQLLTTPTRISGQKGGSMDGPSSSLHLFAARYL</sequence>
<dbReference type="SUPFAM" id="SSF52058">
    <property type="entry name" value="L domain-like"/>
    <property type="match status" value="1"/>
</dbReference>
<dbReference type="SMART" id="SM00364">
    <property type="entry name" value="LRR_BAC"/>
    <property type="match status" value="4"/>
</dbReference>
<dbReference type="AlphaFoldDB" id="A0A8H7SD01"/>
<dbReference type="InterPro" id="IPR032675">
    <property type="entry name" value="LRR_dom_sf"/>
</dbReference>
<feature type="compositionally biased region" description="Basic and acidic residues" evidence="3">
    <location>
        <begin position="68"/>
        <end position="80"/>
    </location>
</feature>
<dbReference type="SMART" id="SM00369">
    <property type="entry name" value="LRR_TYP"/>
    <property type="match status" value="3"/>
</dbReference>
<keyword evidence="1" id="KW-0433">Leucine-rich repeat</keyword>
<name>A0A8H7SD01_9FUNG</name>